<dbReference type="Proteomes" id="UP000028302">
    <property type="component" value="Unassembled WGS sequence"/>
</dbReference>
<keyword evidence="6 9" id="KW-0443">Lipid metabolism</keyword>
<keyword evidence="5 9" id="KW-0441">Lipid A biosynthesis</keyword>
<dbReference type="PANTHER" id="PTHR30272">
    <property type="entry name" value="3-HYDROXYACYL-[ACYL-CARRIER-PROTEIN] DEHYDRATASE"/>
    <property type="match status" value="1"/>
</dbReference>
<comment type="subcellular location">
    <subcellularLocation>
        <location evidence="1 9">Cytoplasm</location>
    </subcellularLocation>
</comment>
<dbReference type="InterPro" id="IPR029069">
    <property type="entry name" value="HotDog_dom_sf"/>
</dbReference>
<evidence type="ECO:0000256" key="5">
    <source>
        <dbReference type="ARBA" id="ARBA00022556"/>
    </source>
</evidence>
<comment type="caution">
    <text evidence="10">The sequence shown here is derived from an EMBL/GenBank/DDBJ whole genome shotgun (WGS) entry which is preliminary data.</text>
</comment>
<evidence type="ECO:0000256" key="4">
    <source>
        <dbReference type="ARBA" id="ARBA00022516"/>
    </source>
</evidence>
<evidence type="ECO:0000256" key="8">
    <source>
        <dbReference type="ARBA" id="ARBA00025049"/>
    </source>
</evidence>
<dbReference type="GO" id="GO:0019171">
    <property type="term" value="F:(3R)-hydroxyacyl-[acyl-carrier-protein] dehydratase activity"/>
    <property type="evidence" value="ECO:0007669"/>
    <property type="project" value="UniProtKB-EC"/>
</dbReference>
<gene>
    <name evidence="9 10" type="primary">fabZ</name>
    <name evidence="10" type="ORF">C41B8_12010</name>
</gene>
<dbReference type="InterPro" id="IPR010084">
    <property type="entry name" value="FabZ"/>
</dbReference>
<organism evidence="10 11">
    <name type="scientific">Salinisphaera hydrothermalis (strain C41B8)</name>
    <dbReference type="NCBI Taxonomy" id="1304275"/>
    <lineage>
        <taxon>Bacteria</taxon>
        <taxon>Pseudomonadati</taxon>
        <taxon>Pseudomonadota</taxon>
        <taxon>Gammaproteobacteria</taxon>
        <taxon>Salinisphaerales</taxon>
        <taxon>Salinisphaeraceae</taxon>
        <taxon>Salinisphaera</taxon>
    </lineage>
</organism>
<dbReference type="NCBIfam" id="NF000582">
    <property type="entry name" value="PRK00006.1"/>
    <property type="match status" value="1"/>
</dbReference>
<dbReference type="OrthoDB" id="9772788at2"/>
<dbReference type="Pfam" id="PF07977">
    <property type="entry name" value="FabA"/>
    <property type="match status" value="1"/>
</dbReference>
<comment type="catalytic activity">
    <reaction evidence="9">
        <text>a (3R)-hydroxyacyl-[ACP] = a (2E)-enoyl-[ACP] + H2O</text>
        <dbReference type="Rhea" id="RHEA:13097"/>
        <dbReference type="Rhea" id="RHEA-COMP:9925"/>
        <dbReference type="Rhea" id="RHEA-COMP:9945"/>
        <dbReference type="ChEBI" id="CHEBI:15377"/>
        <dbReference type="ChEBI" id="CHEBI:78784"/>
        <dbReference type="ChEBI" id="CHEBI:78827"/>
        <dbReference type="EC" id="4.2.1.59"/>
    </reaction>
</comment>
<keyword evidence="11" id="KW-1185">Reference proteome</keyword>
<dbReference type="InterPro" id="IPR013114">
    <property type="entry name" value="FabA_FabZ"/>
</dbReference>
<evidence type="ECO:0000256" key="9">
    <source>
        <dbReference type="HAMAP-Rule" id="MF_00406"/>
    </source>
</evidence>
<dbReference type="AlphaFoldDB" id="A0A084IK06"/>
<dbReference type="eggNOG" id="COG0764">
    <property type="taxonomic scope" value="Bacteria"/>
</dbReference>
<evidence type="ECO:0000313" key="10">
    <source>
        <dbReference type="EMBL" id="KEZ77040.1"/>
    </source>
</evidence>
<dbReference type="CDD" id="cd01288">
    <property type="entry name" value="FabZ"/>
    <property type="match status" value="1"/>
</dbReference>
<evidence type="ECO:0000256" key="2">
    <source>
        <dbReference type="ARBA" id="ARBA00009174"/>
    </source>
</evidence>
<reference evidence="10 11" key="1">
    <citation type="submission" date="2013-03" db="EMBL/GenBank/DDBJ databases">
        <title>Salinisphaera hydrothermalis C41B8 Genome Sequencing.</title>
        <authorList>
            <person name="Li C."/>
            <person name="Lai Q."/>
            <person name="Shao Z."/>
        </authorList>
    </citation>
    <scope>NUCLEOTIDE SEQUENCE [LARGE SCALE GENOMIC DNA]</scope>
    <source>
        <strain evidence="10 11">C41B8</strain>
    </source>
</reference>
<accession>A0A084IK06</accession>
<proteinExistence type="inferred from homology"/>
<evidence type="ECO:0000256" key="6">
    <source>
        <dbReference type="ARBA" id="ARBA00023098"/>
    </source>
</evidence>
<dbReference type="GO" id="GO:0006633">
    <property type="term" value="P:fatty acid biosynthetic process"/>
    <property type="evidence" value="ECO:0007669"/>
    <property type="project" value="UniProtKB-UniRule"/>
</dbReference>
<dbReference type="PATRIC" id="fig|1304275.5.peg.2450"/>
<dbReference type="STRING" id="1304275.C41B8_12010"/>
<dbReference type="RefSeq" id="WP_037338464.1">
    <property type="nucleotide sequence ID" value="NZ_APNK01000018.1"/>
</dbReference>
<dbReference type="GO" id="GO:0009245">
    <property type="term" value="P:lipid A biosynthetic process"/>
    <property type="evidence" value="ECO:0007669"/>
    <property type="project" value="UniProtKB-UniRule"/>
</dbReference>
<dbReference type="NCBIfam" id="TIGR01750">
    <property type="entry name" value="fabZ"/>
    <property type="match status" value="1"/>
</dbReference>
<evidence type="ECO:0000313" key="11">
    <source>
        <dbReference type="Proteomes" id="UP000028302"/>
    </source>
</evidence>
<name>A0A084IK06_SALHC</name>
<evidence type="ECO:0000256" key="1">
    <source>
        <dbReference type="ARBA" id="ARBA00004496"/>
    </source>
</evidence>
<comment type="function">
    <text evidence="8 9">Involved in unsaturated fatty acids biosynthesis. Catalyzes the dehydration of short chain beta-hydroxyacyl-ACPs and long chain saturated and unsaturated beta-hydroxyacyl-ACPs.</text>
</comment>
<dbReference type="GO" id="GO:0016020">
    <property type="term" value="C:membrane"/>
    <property type="evidence" value="ECO:0007669"/>
    <property type="project" value="GOC"/>
</dbReference>
<evidence type="ECO:0000256" key="7">
    <source>
        <dbReference type="ARBA" id="ARBA00023239"/>
    </source>
</evidence>
<comment type="similarity">
    <text evidence="2 9">Belongs to the thioester dehydratase family. FabZ subfamily.</text>
</comment>
<dbReference type="SUPFAM" id="SSF54637">
    <property type="entry name" value="Thioesterase/thiol ester dehydrase-isomerase"/>
    <property type="match status" value="1"/>
</dbReference>
<dbReference type="EC" id="4.2.1.59" evidence="9"/>
<keyword evidence="7 9" id="KW-0456">Lyase</keyword>
<dbReference type="Gene3D" id="3.10.129.10">
    <property type="entry name" value="Hotdog Thioesterase"/>
    <property type="match status" value="1"/>
</dbReference>
<evidence type="ECO:0000256" key="3">
    <source>
        <dbReference type="ARBA" id="ARBA00022490"/>
    </source>
</evidence>
<dbReference type="EMBL" id="APNK01000018">
    <property type="protein sequence ID" value="KEZ77040.1"/>
    <property type="molecule type" value="Genomic_DNA"/>
</dbReference>
<dbReference type="HAMAP" id="MF_00406">
    <property type="entry name" value="FabZ"/>
    <property type="match status" value="1"/>
</dbReference>
<keyword evidence="4 9" id="KW-0444">Lipid biosynthesis</keyword>
<dbReference type="FunFam" id="3.10.129.10:FF:000001">
    <property type="entry name" value="3-hydroxyacyl-[acyl-carrier-protein] dehydratase FabZ"/>
    <property type="match status" value="1"/>
</dbReference>
<protein>
    <recommendedName>
        <fullName evidence="9">3-hydroxyacyl-[acyl-carrier-protein] dehydratase FabZ</fullName>
        <ecNumber evidence="9">4.2.1.59</ecNumber>
    </recommendedName>
    <alternativeName>
        <fullName evidence="9">(3R)-hydroxymyristoyl-[acyl-carrier-protein] dehydratase</fullName>
        <shortName evidence="9">(3R)-hydroxymyristoyl-ACP dehydrase</shortName>
    </alternativeName>
    <alternativeName>
        <fullName evidence="9">Beta-hydroxyacyl-ACP dehydratase</fullName>
    </alternativeName>
</protein>
<feature type="active site" evidence="9">
    <location>
        <position position="51"/>
    </location>
</feature>
<keyword evidence="3 9" id="KW-0963">Cytoplasm</keyword>
<dbReference type="PANTHER" id="PTHR30272:SF1">
    <property type="entry name" value="3-HYDROXYACYL-[ACYL-CARRIER-PROTEIN] DEHYDRATASE"/>
    <property type="match status" value="1"/>
</dbReference>
<dbReference type="GO" id="GO:0005737">
    <property type="term" value="C:cytoplasm"/>
    <property type="evidence" value="ECO:0007669"/>
    <property type="project" value="UniProtKB-SubCell"/>
</dbReference>
<sequence>MNEQDGIREIMKRVPHRYPFLLVDRVLECEPGKSITALKNVTVNEPFFGGHFPGHPVMPGVLILEALAQAGLLLGMRTVDAEDGTIVYFAGIDKARFKRQVIPGDQLLLKLVIGSTKKRLWRFDAEAWVGDELACRAELMAIPGAPAKAEGE</sequence>